<feature type="transmembrane region" description="Helical" evidence="1">
    <location>
        <begin position="35"/>
        <end position="55"/>
    </location>
</feature>
<accession>L9ZHZ5</accession>
<proteinExistence type="predicted"/>
<keyword evidence="1" id="KW-0812">Transmembrane</keyword>
<keyword evidence="1" id="KW-1133">Transmembrane helix</keyword>
<dbReference type="InterPro" id="IPR011674">
    <property type="entry name" value="DUF1616"/>
</dbReference>
<evidence type="ECO:0000313" key="3">
    <source>
        <dbReference type="EMBL" id="ELY85666.1"/>
    </source>
</evidence>
<sequence length="332" mass="35986">MSDTDWWFLDLAIVIASTGALSLGLFLPLPGPVRIGLALPLLLFLPGYALVSVLFPDEAADDDQAFDEEKTGLGNPLLHTRGLELTERGILSVVFSVALVPGITLLASVTPWGITFEPVLYGITLVTIVLSLLGIVSRYRCPPDRRFAMTPTENSLFFTQVQNRAYSGTNPRPYNLGIALGVAVLLLSAGFAVANPAQHDDGYTEFAVQTQEVDGDVQTMYNDTYTAGESQELTVSITNEEHTEQTYTTVMLLQRVNETDAGDSVTVAEETQLTTTSTTVADGETSEPTLEFTPSMQGESLRLTLLLYKGEPPSDPSSESAYREIQLPIVVE</sequence>
<reference evidence="3 4" key="1">
    <citation type="journal article" date="2014" name="PLoS Genet.">
        <title>Phylogenetically driven sequencing of extremely halophilic archaea reveals strategies for static and dynamic osmo-response.</title>
        <authorList>
            <person name="Becker E.A."/>
            <person name="Seitzer P.M."/>
            <person name="Tritt A."/>
            <person name="Larsen D."/>
            <person name="Krusor M."/>
            <person name="Yao A.I."/>
            <person name="Wu D."/>
            <person name="Madern D."/>
            <person name="Eisen J.A."/>
            <person name="Darling A.E."/>
            <person name="Facciotti M.T."/>
        </authorList>
    </citation>
    <scope>NUCLEOTIDE SEQUENCE [LARGE SCALE GENOMIC DNA]</scope>
    <source>
        <strain evidence="3 4">DSM 12281</strain>
    </source>
</reference>
<feature type="transmembrane region" description="Helical" evidence="1">
    <location>
        <begin position="174"/>
        <end position="194"/>
    </location>
</feature>
<dbReference type="PATRIC" id="fig|1230458.4.peg.4056"/>
<dbReference type="OrthoDB" id="82282at2157"/>
<dbReference type="STRING" id="1230458.C484_20147"/>
<comment type="caution">
    <text evidence="3">The sequence shown here is derived from an EMBL/GenBank/DDBJ whole genome shotgun (WGS) entry which is preliminary data.</text>
</comment>
<organism evidence="3 4">
    <name type="scientific">Natrialba taiwanensis DSM 12281</name>
    <dbReference type="NCBI Taxonomy" id="1230458"/>
    <lineage>
        <taxon>Archaea</taxon>
        <taxon>Methanobacteriati</taxon>
        <taxon>Methanobacteriota</taxon>
        <taxon>Stenosarchaea group</taxon>
        <taxon>Halobacteria</taxon>
        <taxon>Halobacteriales</taxon>
        <taxon>Natrialbaceae</taxon>
        <taxon>Natrialba</taxon>
    </lineage>
</organism>
<protein>
    <recommendedName>
        <fullName evidence="2">DUF1616 domain-containing protein</fullName>
    </recommendedName>
</protein>
<dbReference type="EMBL" id="AOIL01000067">
    <property type="protein sequence ID" value="ELY85666.1"/>
    <property type="molecule type" value="Genomic_DNA"/>
</dbReference>
<dbReference type="Proteomes" id="UP000011648">
    <property type="component" value="Unassembled WGS sequence"/>
</dbReference>
<keyword evidence="1" id="KW-0472">Membrane</keyword>
<feature type="transmembrane region" description="Helical" evidence="1">
    <location>
        <begin position="90"/>
        <end position="114"/>
    </location>
</feature>
<evidence type="ECO:0000259" key="2">
    <source>
        <dbReference type="Pfam" id="PF07760"/>
    </source>
</evidence>
<dbReference type="Pfam" id="PF07760">
    <property type="entry name" value="DUF1616"/>
    <property type="match status" value="1"/>
</dbReference>
<feature type="transmembrane region" description="Helical" evidence="1">
    <location>
        <begin position="7"/>
        <end position="29"/>
    </location>
</feature>
<evidence type="ECO:0000313" key="4">
    <source>
        <dbReference type="Proteomes" id="UP000011648"/>
    </source>
</evidence>
<name>L9ZHZ5_9EURY</name>
<dbReference type="AlphaFoldDB" id="L9ZHZ5"/>
<gene>
    <name evidence="3" type="ORF">C484_20147</name>
</gene>
<evidence type="ECO:0000256" key="1">
    <source>
        <dbReference type="SAM" id="Phobius"/>
    </source>
</evidence>
<dbReference type="RefSeq" id="WP_006827613.1">
    <property type="nucleotide sequence ID" value="NZ_AOIL01000067.1"/>
</dbReference>
<feature type="transmembrane region" description="Helical" evidence="1">
    <location>
        <begin position="120"/>
        <end position="139"/>
    </location>
</feature>
<feature type="domain" description="DUF1616" evidence="2">
    <location>
        <begin position="13"/>
        <end position="329"/>
    </location>
</feature>
<keyword evidence="4" id="KW-1185">Reference proteome</keyword>